<dbReference type="RefSeq" id="WP_186966097.1">
    <property type="nucleotide sequence ID" value="NZ_JACOOE010000001.1"/>
</dbReference>
<keyword evidence="3" id="KW-1185">Reference proteome</keyword>
<feature type="domain" description="Gfo/Idh/MocA-like oxidoreductase N-terminal" evidence="1">
    <location>
        <begin position="12"/>
        <end position="134"/>
    </location>
</feature>
<dbReference type="EMBL" id="JACOOE010000001">
    <property type="protein sequence ID" value="MBC5603276.1"/>
    <property type="molecule type" value="Genomic_DNA"/>
</dbReference>
<comment type="caution">
    <text evidence="2">The sequence shown here is derived from an EMBL/GenBank/DDBJ whole genome shotgun (WGS) entry which is preliminary data.</text>
</comment>
<dbReference type="InterPro" id="IPR036291">
    <property type="entry name" value="NAD(P)-bd_dom_sf"/>
</dbReference>
<accession>A0ABR7C642</accession>
<sequence>MEQDVFLGDSPVRIVAIGAGNRTNKYLEYVRMHPDRLQLVGVVEVNANRMQRIAEEFKLDSNHCFADYNDFFAHPLPADAVLIATPENLHYDPCIKAIEAGYHVLLEKPIAQTLEECNDIAVRAQRKGVLVGVCHVLRYHPYFMKIKEIVDSDELGAVISINHTASVGLDRSLHGFVRGLWSKEENTNPMLIAKCCHDIDLLLWLTRTPCKRLTSFGSLRWFRSENAPMNSSDRCINCHIEAKCPYSAVDLYYNRRDWISNFDIPEGRTLNEVLLEELRHGRYGRCVFHCDNDVVDHQILSMEMESGVTVNFSMDIFTSDDCRETHVKLTHGEIDGNEVRLRVRKFRDNEERVFDFSHISKKPFHAGADLKLVDDFVKALSCKEHKLRTSIENSVESHRICYEAERSRLTGKTIELGSYS</sequence>
<dbReference type="SUPFAM" id="SSF51735">
    <property type="entry name" value="NAD(P)-binding Rossmann-fold domains"/>
    <property type="match status" value="1"/>
</dbReference>
<dbReference type="PANTHER" id="PTHR43377">
    <property type="entry name" value="BILIVERDIN REDUCTASE A"/>
    <property type="match status" value="1"/>
</dbReference>
<evidence type="ECO:0000313" key="3">
    <source>
        <dbReference type="Proteomes" id="UP000600600"/>
    </source>
</evidence>
<dbReference type="Pfam" id="PF01408">
    <property type="entry name" value="GFO_IDH_MocA"/>
    <property type="match status" value="1"/>
</dbReference>
<dbReference type="PANTHER" id="PTHR43377:SF2">
    <property type="entry name" value="BINDING ROSSMANN FOLD OXIDOREDUCTASE, PUTATIVE (AFU_ORTHOLOGUE AFUA_4G00560)-RELATED"/>
    <property type="match status" value="1"/>
</dbReference>
<dbReference type="Gene3D" id="3.40.50.720">
    <property type="entry name" value="NAD(P)-binding Rossmann-like Domain"/>
    <property type="match status" value="1"/>
</dbReference>
<dbReference type="Proteomes" id="UP000600600">
    <property type="component" value="Unassembled WGS sequence"/>
</dbReference>
<dbReference type="InterPro" id="IPR051450">
    <property type="entry name" value="Gfo/Idh/MocA_Oxidoreductases"/>
</dbReference>
<dbReference type="Gene3D" id="3.30.360.10">
    <property type="entry name" value="Dihydrodipicolinate Reductase, domain 2"/>
    <property type="match status" value="1"/>
</dbReference>
<reference evidence="2 3" key="1">
    <citation type="submission" date="2020-08" db="EMBL/GenBank/DDBJ databases">
        <title>Genome public.</title>
        <authorList>
            <person name="Liu C."/>
            <person name="Sun Q."/>
        </authorList>
    </citation>
    <scope>NUCLEOTIDE SEQUENCE [LARGE SCALE GENOMIC DNA]</scope>
    <source>
        <strain evidence="2 3">M27</strain>
    </source>
</reference>
<dbReference type="SUPFAM" id="SSF55347">
    <property type="entry name" value="Glyceraldehyde-3-phosphate dehydrogenase-like, C-terminal domain"/>
    <property type="match status" value="1"/>
</dbReference>
<evidence type="ECO:0000313" key="2">
    <source>
        <dbReference type="EMBL" id="MBC5603276.1"/>
    </source>
</evidence>
<proteinExistence type="predicted"/>
<evidence type="ECO:0000259" key="1">
    <source>
        <dbReference type="Pfam" id="PF01408"/>
    </source>
</evidence>
<name>A0ABR7C642_9BACE</name>
<organism evidence="2 3">
    <name type="scientific">Bacteroides difficilis</name>
    <dbReference type="NCBI Taxonomy" id="2763021"/>
    <lineage>
        <taxon>Bacteria</taxon>
        <taxon>Pseudomonadati</taxon>
        <taxon>Bacteroidota</taxon>
        <taxon>Bacteroidia</taxon>
        <taxon>Bacteroidales</taxon>
        <taxon>Bacteroidaceae</taxon>
        <taxon>Bacteroides</taxon>
    </lineage>
</organism>
<protein>
    <submittedName>
        <fullName evidence="2">Gfo/Idh/MocA family oxidoreductase</fullName>
    </submittedName>
</protein>
<dbReference type="InterPro" id="IPR000683">
    <property type="entry name" value="Gfo/Idh/MocA-like_OxRdtase_N"/>
</dbReference>
<gene>
    <name evidence="2" type="ORF">H8S67_01100</name>
</gene>